<evidence type="ECO:0000256" key="1">
    <source>
        <dbReference type="SAM" id="MobiDB-lite"/>
    </source>
</evidence>
<sequence length="246" mass="27034">MYRRHCRNGQTYNLRPTAQARNLSHRPRAGVPHKHGWPPRSGAWQAVRCAGGVAAAALVSWRKWLTPVASRAPGRCGKPTSSGKPEKPGTPSEPPPATFAGTRARDGKTIAPPPWAAQPRPKPFPAFSALRRASRENGLGFHHHHLRNQGCPPTSGRRLREYDDLAATTPFQCISCGPRDKTKAGLLPQMRAHERPKAEPQQAPRIAALLQRPFCDKQAGNTGGLATHTHGKSISTARRARRQKWR</sequence>
<dbReference type="Proteomes" id="UP000017861">
    <property type="component" value="Unassembled WGS sequence"/>
</dbReference>
<name>V5AMU6_TRYCR</name>
<feature type="compositionally biased region" description="Pro residues" evidence="1">
    <location>
        <begin position="111"/>
        <end position="124"/>
    </location>
</feature>
<comment type="caution">
    <text evidence="2">The sequence shown here is derived from an EMBL/GenBank/DDBJ whole genome shotgun (WGS) entry which is preliminary data.</text>
</comment>
<dbReference type="AlphaFoldDB" id="V5AMU6"/>
<proteinExistence type="predicted"/>
<gene>
    <name evidence="2" type="ORF">TCDM_13555</name>
</gene>
<feature type="region of interest" description="Disordered" evidence="1">
    <location>
        <begin position="218"/>
        <end position="246"/>
    </location>
</feature>
<evidence type="ECO:0000313" key="3">
    <source>
        <dbReference type="Proteomes" id="UP000017861"/>
    </source>
</evidence>
<reference evidence="2 3" key="1">
    <citation type="journal article" date="2014" name="Genome Announc.">
        <title>Trypanosoma cruzi Clone Dm28c Draft Genome Sequence.</title>
        <authorList>
            <person name="Grisard E.C."/>
            <person name="Teixeira S.M."/>
            <person name="de Almeida L.G."/>
            <person name="Stoco P.H."/>
            <person name="Gerber A.L."/>
            <person name="Talavera-Lopez C."/>
            <person name="Lima O.C."/>
            <person name="Andersson B."/>
            <person name="de Vasconcelos A.T."/>
        </authorList>
    </citation>
    <scope>NUCLEOTIDE SEQUENCE [LARGE SCALE GENOMIC DNA]</scope>
    <source>
        <strain evidence="2 3">Dm28c</strain>
    </source>
</reference>
<evidence type="ECO:0000313" key="2">
    <source>
        <dbReference type="EMBL" id="ESS55002.1"/>
    </source>
</evidence>
<protein>
    <submittedName>
        <fullName evidence="2">Uncharacterized protein</fullName>
    </submittedName>
</protein>
<organism evidence="2 3">
    <name type="scientific">Trypanosoma cruzi Dm28c</name>
    <dbReference type="NCBI Taxonomy" id="1416333"/>
    <lineage>
        <taxon>Eukaryota</taxon>
        <taxon>Discoba</taxon>
        <taxon>Euglenozoa</taxon>
        <taxon>Kinetoplastea</taxon>
        <taxon>Metakinetoplastina</taxon>
        <taxon>Trypanosomatida</taxon>
        <taxon>Trypanosomatidae</taxon>
        <taxon>Trypanosoma</taxon>
        <taxon>Schizotrypanum</taxon>
    </lineage>
</organism>
<accession>V5AMU6</accession>
<dbReference type="OrthoDB" id="255540at2759"/>
<dbReference type="VEuPathDB" id="TriTrypDB:TCDM_13555"/>
<feature type="region of interest" description="Disordered" evidence="1">
    <location>
        <begin position="70"/>
        <end position="124"/>
    </location>
</feature>
<dbReference type="EMBL" id="AYLP01001101">
    <property type="protein sequence ID" value="ESS55002.1"/>
    <property type="molecule type" value="Genomic_DNA"/>
</dbReference>